<proteinExistence type="predicted"/>
<protein>
    <submittedName>
        <fullName evidence="2">Uncharacterized protein</fullName>
    </submittedName>
</protein>
<dbReference type="AlphaFoldDB" id="A0A2T6K4C1"/>
<feature type="transmembrane region" description="Helical" evidence="1">
    <location>
        <begin position="6"/>
        <end position="26"/>
    </location>
</feature>
<evidence type="ECO:0000256" key="1">
    <source>
        <dbReference type="SAM" id="Phobius"/>
    </source>
</evidence>
<keyword evidence="1" id="KW-0472">Membrane</keyword>
<accession>A0A2T6K4C1</accession>
<reference evidence="2 3" key="1">
    <citation type="submission" date="2018-04" db="EMBL/GenBank/DDBJ databases">
        <title>Genomic Encyclopedia of Archaeal and Bacterial Type Strains, Phase II (KMG-II): from individual species to whole genera.</title>
        <authorList>
            <person name="Goeker M."/>
        </authorList>
    </citation>
    <scope>NUCLEOTIDE SEQUENCE [LARGE SCALE GENOMIC DNA]</scope>
    <source>
        <strain evidence="2 3">DSM 29955</strain>
    </source>
</reference>
<evidence type="ECO:0000313" key="3">
    <source>
        <dbReference type="Proteomes" id="UP000244523"/>
    </source>
</evidence>
<feature type="transmembrane region" description="Helical" evidence="1">
    <location>
        <begin position="38"/>
        <end position="60"/>
    </location>
</feature>
<name>A0A2T6K4C1_9RHOB</name>
<dbReference type="Proteomes" id="UP000244523">
    <property type="component" value="Unassembled WGS sequence"/>
</dbReference>
<feature type="transmembrane region" description="Helical" evidence="1">
    <location>
        <begin position="72"/>
        <end position="93"/>
    </location>
</feature>
<dbReference type="EMBL" id="QBUD01000031">
    <property type="protein sequence ID" value="PUB09446.1"/>
    <property type="molecule type" value="Genomic_DNA"/>
</dbReference>
<sequence length="131" mass="14555">MGTAIYTLVIFPITAIWHVLVFQELYTELGYFKEKETVLAAAAGLVNILVQGFVLAALFLRTHFFGTGFSGGLKFAGLVGAFYFSVQVINFVVRKEISDVTIFVLLEAVYMAFQFGIYGLLMGVFVKPRHV</sequence>
<gene>
    <name evidence="2" type="ORF">C8N45_1318</name>
</gene>
<keyword evidence="3" id="KW-1185">Reference proteome</keyword>
<organism evidence="2 3">
    <name type="scientific">Yoonia sediminilitoris</name>
    <dbReference type="NCBI Taxonomy" id="1286148"/>
    <lineage>
        <taxon>Bacteria</taxon>
        <taxon>Pseudomonadati</taxon>
        <taxon>Pseudomonadota</taxon>
        <taxon>Alphaproteobacteria</taxon>
        <taxon>Rhodobacterales</taxon>
        <taxon>Paracoccaceae</taxon>
        <taxon>Yoonia</taxon>
    </lineage>
</organism>
<keyword evidence="1" id="KW-0812">Transmembrane</keyword>
<comment type="caution">
    <text evidence="2">The sequence shown here is derived from an EMBL/GenBank/DDBJ whole genome shotgun (WGS) entry which is preliminary data.</text>
</comment>
<feature type="transmembrane region" description="Helical" evidence="1">
    <location>
        <begin position="100"/>
        <end position="126"/>
    </location>
</feature>
<evidence type="ECO:0000313" key="2">
    <source>
        <dbReference type="EMBL" id="PUB09446.1"/>
    </source>
</evidence>
<keyword evidence="1" id="KW-1133">Transmembrane helix</keyword>